<accession>A0ABD1Z9H7</accession>
<organism evidence="2 3">
    <name type="scientific">Riccia fluitans</name>
    <dbReference type="NCBI Taxonomy" id="41844"/>
    <lineage>
        <taxon>Eukaryota</taxon>
        <taxon>Viridiplantae</taxon>
        <taxon>Streptophyta</taxon>
        <taxon>Embryophyta</taxon>
        <taxon>Marchantiophyta</taxon>
        <taxon>Marchantiopsida</taxon>
        <taxon>Marchantiidae</taxon>
        <taxon>Marchantiales</taxon>
        <taxon>Ricciaceae</taxon>
        <taxon>Riccia</taxon>
    </lineage>
</organism>
<protein>
    <submittedName>
        <fullName evidence="2">Uncharacterized protein</fullName>
    </submittedName>
</protein>
<dbReference type="AlphaFoldDB" id="A0ABD1Z9H7"/>
<feature type="region of interest" description="Disordered" evidence="1">
    <location>
        <begin position="270"/>
        <end position="315"/>
    </location>
</feature>
<evidence type="ECO:0000256" key="1">
    <source>
        <dbReference type="SAM" id="MobiDB-lite"/>
    </source>
</evidence>
<evidence type="ECO:0000313" key="3">
    <source>
        <dbReference type="Proteomes" id="UP001605036"/>
    </source>
</evidence>
<evidence type="ECO:0000313" key="2">
    <source>
        <dbReference type="EMBL" id="KAL2644380.1"/>
    </source>
</evidence>
<gene>
    <name evidence="2" type="ORF">R1flu_011967</name>
</gene>
<dbReference type="Proteomes" id="UP001605036">
    <property type="component" value="Unassembled WGS sequence"/>
</dbReference>
<reference evidence="2 3" key="1">
    <citation type="submission" date="2024-09" db="EMBL/GenBank/DDBJ databases">
        <title>Chromosome-scale assembly of Riccia fluitans.</title>
        <authorList>
            <person name="Paukszto L."/>
            <person name="Sawicki J."/>
            <person name="Karawczyk K."/>
            <person name="Piernik-Szablinska J."/>
            <person name="Szczecinska M."/>
            <person name="Mazdziarz M."/>
        </authorList>
    </citation>
    <scope>NUCLEOTIDE SEQUENCE [LARGE SCALE GENOMIC DNA]</scope>
    <source>
        <strain evidence="2">Rf_01</strain>
        <tissue evidence="2">Aerial parts of the thallus</tissue>
    </source>
</reference>
<keyword evidence="3" id="KW-1185">Reference proteome</keyword>
<sequence length="315" mass="35481">MQVPREQCIVRKLSNVKLKEVGDRIPQLQMKAVVLYNPGQNPWRDTIGRWIQEHCIRITHLKVIDQGHYLVTFETEADRGECLHGSSIPAEWLTHAVNTDRTLHLSGQDNYGRNKFVDVQALVLQNAKEEWLPAVILETAEGDAKVKSELQYEPILEGCFTCHQIIAWAPSNIMSTNENEQEDPEEAEKKSRRKSNKAEPNMVQGGEEIFLEEGRGEQEGPLARRMWAQDEECQDKAADQTARQTPAAETGAGNIVLLKQLTASQQTLARQKDKDAKAMAKVTAKETEKEQKRLEGGFEPKKSITNRSELSGPGM</sequence>
<comment type="caution">
    <text evidence="2">The sequence shown here is derived from an EMBL/GenBank/DDBJ whole genome shotgun (WGS) entry which is preliminary data.</text>
</comment>
<dbReference type="EMBL" id="JBHFFA010000002">
    <property type="protein sequence ID" value="KAL2644380.1"/>
    <property type="molecule type" value="Genomic_DNA"/>
</dbReference>
<name>A0ABD1Z9H7_9MARC</name>
<proteinExistence type="predicted"/>
<feature type="compositionally biased region" description="Basic and acidic residues" evidence="1">
    <location>
        <begin position="270"/>
        <end position="302"/>
    </location>
</feature>
<feature type="region of interest" description="Disordered" evidence="1">
    <location>
        <begin position="176"/>
        <end position="222"/>
    </location>
</feature>